<dbReference type="InterPro" id="IPR016040">
    <property type="entry name" value="NAD(P)-bd_dom"/>
</dbReference>
<name>A0A2U2C4S2_9RHOB</name>
<dbReference type="InterPro" id="IPR025695">
    <property type="entry name" value="DoxX-like"/>
</dbReference>
<evidence type="ECO:0000313" key="3">
    <source>
        <dbReference type="EMBL" id="PWE26849.1"/>
    </source>
</evidence>
<organism evidence="3 4">
    <name type="scientific">Pararhodobacter marinus</name>
    <dbReference type="NCBI Taxonomy" id="2184063"/>
    <lineage>
        <taxon>Bacteria</taxon>
        <taxon>Pseudomonadati</taxon>
        <taxon>Pseudomonadota</taxon>
        <taxon>Alphaproteobacteria</taxon>
        <taxon>Rhodobacterales</taxon>
        <taxon>Paracoccaceae</taxon>
        <taxon>Pararhodobacter</taxon>
    </lineage>
</organism>
<evidence type="ECO:0000313" key="4">
    <source>
        <dbReference type="Proteomes" id="UP000244940"/>
    </source>
</evidence>
<dbReference type="Proteomes" id="UP000244940">
    <property type="component" value="Unassembled WGS sequence"/>
</dbReference>
<dbReference type="InterPro" id="IPR036291">
    <property type="entry name" value="NAD(P)-bd_dom_sf"/>
</dbReference>
<dbReference type="InterPro" id="IPR051207">
    <property type="entry name" value="ComplexI_NDUFA9_subunit"/>
</dbReference>
<dbReference type="SUPFAM" id="SSF51735">
    <property type="entry name" value="NAD(P)-binding Rossmann-fold domains"/>
    <property type="match status" value="1"/>
</dbReference>
<feature type="transmembrane region" description="Helical" evidence="1">
    <location>
        <begin position="312"/>
        <end position="333"/>
    </location>
</feature>
<evidence type="ECO:0000259" key="2">
    <source>
        <dbReference type="Pfam" id="PF13460"/>
    </source>
</evidence>
<dbReference type="GO" id="GO:0044877">
    <property type="term" value="F:protein-containing complex binding"/>
    <property type="evidence" value="ECO:0007669"/>
    <property type="project" value="TreeGrafter"/>
</dbReference>
<proteinExistence type="predicted"/>
<evidence type="ECO:0000256" key="1">
    <source>
        <dbReference type="SAM" id="Phobius"/>
    </source>
</evidence>
<dbReference type="Pfam" id="PF13781">
    <property type="entry name" value="DoxX_3"/>
    <property type="match status" value="1"/>
</dbReference>
<dbReference type="Gene3D" id="3.40.50.720">
    <property type="entry name" value="NAD(P)-binding Rossmann-like Domain"/>
    <property type="match status" value="1"/>
</dbReference>
<dbReference type="RefSeq" id="WP_109535085.1">
    <property type="nucleotide sequence ID" value="NZ_QEYD01000015.1"/>
</dbReference>
<dbReference type="Pfam" id="PF13460">
    <property type="entry name" value="NAD_binding_10"/>
    <property type="match status" value="1"/>
</dbReference>
<dbReference type="PANTHER" id="PTHR12126:SF11">
    <property type="entry name" value="NADH DEHYDROGENASE [UBIQUINONE] 1 ALPHA SUBCOMPLEX SUBUNIT 9, MITOCHONDRIAL"/>
    <property type="match status" value="1"/>
</dbReference>
<keyword evidence="1" id="KW-0472">Membrane</keyword>
<dbReference type="PANTHER" id="PTHR12126">
    <property type="entry name" value="NADH-UBIQUINONE OXIDOREDUCTASE 39 KDA SUBUNIT-RELATED"/>
    <property type="match status" value="1"/>
</dbReference>
<keyword evidence="4" id="KW-1185">Reference proteome</keyword>
<dbReference type="AlphaFoldDB" id="A0A2U2C4S2"/>
<comment type="caution">
    <text evidence="3">The sequence shown here is derived from an EMBL/GenBank/DDBJ whole genome shotgun (WGS) entry which is preliminary data.</text>
</comment>
<feature type="transmembrane region" description="Helical" evidence="1">
    <location>
        <begin position="411"/>
        <end position="428"/>
    </location>
</feature>
<keyword evidence="1" id="KW-1133">Transmembrane helix</keyword>
<dbReference type="OrthoDB" id="5377001at2"/>
<feature type="transmembrane region" description="Helical" evidence="1">
    <location>
        <begin position="380"/>
        <end position="399"/>
    </location>
</feature>
<keyword evidence="1" id="KW-0812">Transmembrane</keyword>
<feature type="transmembrane region" description="Helical" evidence="1">
    <location>
        <begin position="353"/>
        <end position="373"/>
    </location>
</feature>
<dbReference type="GeneID" id="94367151"/>
<reference evidence="3 4" key="1">
    <citation type="submission" date="2018-05" db="EMBL/GenBank/DDBJ databases">
        <title>Pararhodobacter marina sp. nov., isolated from deep-sea water of the Indian Ocean.</title>
        <authorList>
            <person name="Lai Q.Sr."/>
            <person name="Liu X."/>
            <person name="Shao Z."/>
        </authorList>
    </citation>
    <scope>NUCLEOTIDE SEQUENCE [LARGE SCALE GENOMIC DNA]</scope>
    <source>
        <strain evidence="3 4">CIC4N-9</strain>
    </source>
</reference>
<gene>
    <name evidence="3" type="ORF">C4N9_19855</name>
</gene>
<feature type="domain" description="NAD(P)-binding" evidence="2">
    <location>
        <begin position="8"/>
        <end position="153"/>
    </location>
</feature>
<accession>A0A2U2C4S2</accession>
<sequence>MPRAFVLGGYGLIGAECCRALACAGFDVTAVGRSRAAAAQSGLAVDWLYRDLVQTDAATWRADLAGADVVVNAAGALQDGPRDDLDGVHDRALAALIDALDGSATRVVQISAAGVSPDAPTEFFRSKARGDARLMASALDWVILRPTLVLAPAAYGGTALLRAQAATPLVHLQVFPDAPVQTVALSDLAQAVVTAARGGIPRRRVYDLTEAGSRSFAATTTRMRAWLGLPDWRLSLTLPRPLPRLTGRIADGLGRLGWRSPLRTNALVSLQAGITGDPSAWETAGGAPCRALDETLSAMPATPQDRWFARMYLLLPLAIGVLALFWTASGLIALAQPQRSADVLILRGTAPGLAMAIALAGGVADVALGLAILWRRWARAAALGMIAVAGSYLFGSLAFTPDLWLDPMGPMVKVLPTLPLALIVASLIEPR</sequence>
<protein>
    <submittedName>
        <fullName evidence="3">Oxidoreductase</fullName>
    </submittedName>
</protein>
<dbReference type="EMBL" id="QEYD01000015">
    <property type="protein sequence ID" value="PWE26849.1"/>
    <property type="molecule type" value="Genomic_DNA"/>
</dbReference>